<evidence type="ECO:0000256" key="5">
    <source>
        <dbReference type="ARBA" id="ARBA00023136"/>
    </source>
</evidence>
<dbReference type="InterPro" id="IPR007248">
    <property type="entry name" value="Mpv17_PMP22"/>
</dbReference>
<evidence type="ECO:0000256" key="4">
    <source>
        <dbReference type="ARBA" id="ARBA00022989"/>
    </source>
</evidence>
<evidence type="ECO:0000256" key="7">
    <source>
        <dbReference type="SAM" id="MobiDB-lite"/>
    </source>
</evidence>
<proteinExistence type="inferred from homology"/>
<comment type="similarity">
    <text evidence="2 6">Belongs to the peroxisomal membrane protein PXMP2/4 family.</text>
</comment>
<gene>
    <name evidence="8" type="ORF">OLC1_LOCUS1562</name>
</gene>
<protein>
    <submittedName>
        <fullName evidence="8">OLC1v1023669C3</fullName>
    </submittedName>
</protein>
<name>A0AAV1C301_OLDCO</name>
<sequence>MGSLAGGGNWGPFGMGSNNFDDLNRRRRRRRRNSGESKASSSGEIAASGSGYRFPVKQAATAASLCFTGDTIAQVRQNWVKHKDNLPDNPLDVAATLLSEHDWVRALRLSSFSFLLHGPGSYAWYQFLDRLMPIKSPKTLLIKVIMNQLLLGPTTTASAFTWNNLWLGRGSQLPEILKNDAIPALIFGYKFWIPVSAVNFWLIPLEFRVAYMCTGGIFWNFYLSSTMNKVKSVDKIKEAGEQAS</sequence>
<evidence type="ECO:0000313" key="9">
    <source>
        <dbReference type="Proteomes" id="UP001161247"/>
    </source>
</evidence>
<feature type="compositionally biased region" description="Low complexity" evidence="7">
    <location>
        <begin position="36"/>
        <end position="46"/>
    </location>
</feature>
<evidence type="ECO:0000256" key="6">
    <source>
        <dbReference type="RuleBase" id="RU363053"/>
    </source>
</evidence>
<dbReference type="PANTHER" id="PTHR11266:SF91">
    <property type="entry name" value="EXPRESSED PROTEIN"/>
    <property type="match status" value="1"/>
</dbReference>
<keyword evidence="5" id="KW-0472">Membrane</keyword>
<accession>A0AAV1C301</accession>
<dbReference type="PANTHER" id="PTHR11266">
    <property type="entry name" value="PEROXISOMAL MEMBRANE PROTEIN 2, PXMP2 MPV17"/>
    <property type="match status" value="1"/>
</dbReference>
<evidence type="ECO:0000313" key="8">
    <source>
        <dbReference type="EMBL" id="CAI9089157.1"/>
    </source>
</evidence>
<comment type="subcellular location">
    <subcellularLocation>
        <location evidence="1">Membrane</location>
        <topology evidence="1">Multi-pass membrane protein</topology>
    </subcellularLocation>
</comment>
<evidence type="ECO:0000256" key="2">
    <source>
        <dbReference type="ARBA" id="ARBA00006824"/>
    </source>
</evidence>
<dbReference type="GO" id="GO:0005737">
    <property type="term" value="C:cytoplasm"/>
    <property type="evidence" value="ECO:0007669"/>
    <property type="project" value="TreeGrafter"/>
</dbReference>
<keyword evidence="9" id="KW-1185">Reference proteome</keyword>
<dbReference type="Pfam" id="PF04117">
    <property type="entry name" value="Mpv17_PMP22"/>
    <property type="match status" value="1"/>
</dbReference>
<organism evidence="8 9">
    <name type="scientific">Oldenlandia corymbosa var. corymbosa</name>
    <dbReference type="NCBI Taxonomy" id="529605"/>
    <lineage>
        <taxon>Eukaryota</taxon>
        <taxon>Viridiplantae</taxon>
        <taxon>Streptophyta</taxon>
        <taxon>Embryophyta</taxon>
        <taxon>Tracheophyta</taxon>
        <taxon>Spermatophyta</taxon>
        <taxon>Magnoliopsida</taxon>
        <taxon>eudicotyledons</taxon>
        <taxon>Gunneridae</taxon>
        <taxon>Pentapetalae</taxon>
        <taxon>asterids</taxon>
        <taxon>lamiids</taxon>
        <taxon>Gentianales</taxon>
        <taxon>Rubiaceae</taxon>
        <taxon>Rubioideae</taxon>
        <taxon>Spermacoceae</taxon>
        <taxon>Hedyotis-Oldenlandia complex</taxon>
        <taxon>Oldenlandia</taxon>
    </lineage>
</organism>
<keyword evidence="3" id="KW-0812">Transmembrane</keyword>
<dbReference type="EMBL" id="OX459118">
    <property type="protein sequence ID" value="CAI9089157.1"/>
    <property type="molecule type" value="Genomic_DNA"/>
</dbReference>
<keyword evidence="4" id="KW-1133">Transmembrane helix</keyword>
<evidence type="ECO:0000256" key="3">
    <source>
        <dbReference type="ARBA" id="ARBA00022692"/>
    </source>
</evidence>
<feature type="region of interest" description="Disordered" evidence="7">
    <location>
        <begin position="16"/>
        <end position="46"/>
    </location>
</feature>
<evidence type="ECO:0000256" key="1">
    <source>
        <dbReference type="ARBA" id="ARBA00004141"/>
    </source>
</evidence>
<dbReference type="Proteomes" id="UP001161247">
    <property type="component" value="Chromosome 1"/>
</dbReference>
<dbReference type="AlphaFoldDB" id="A0AAV1C301"/>
<reference evidence="8" key="1">
    <citation type="submission" date="2023-03" db="EMBL/GenBank/DDBJ databases">
        <authorList>
            <person name="Julca I."/>
        </authorList>
    </citation>
    <scope>NUCLEOTIDE SEQUENCE</scope>
</reference>
<dbReference type="GO" id="GO:0016020">
    <property type="term" value="C:membrane"/>
    <property type="evidence" value="ECO:0007669"/>
    <property type="project" value="UniProtKB-SubCell"/>
</dbReference>